<comment type="caution">
    <text evidence="1">The sequence shown here is derived from an EMBL/GenBank/DDBJ whole genome shotgun (WGS) entry which is preliminary data.</text>
</comment>
<sequence>MSSPAITTVIKMMESLSEDVQDRVAEHLREYLEDLQDELKWDNSFKKTQQKLIASAQRAKREIAEGLAKPMDYDQL</sequence>
<accession>A0A2S6CS85</accession>
<keyword evidence="2" id="KW-1185">Reference proteome</keyword>
<dbReference type="EMBL" id="PGEM01000106">
    <property type="protein sequence ID" value="PPJ62628.1"/>
    <property type="molecule type" value="Genomic_DNA"/>
</dbReference>
<dbReference type="RefSeq" id="WP_104388524.1">
    <property type="nucleotide sequence ID" value="NZ_PGEM01000106.1"/>
</dbReference>
<name>A0A2S6CS85_9CYAN</name>
<dbReference type="AlphaFoldDB" id="A0A2S6CS85"/>
<dbReference type="OrthoDB" id="9256093at2"/>
<dbReference type="Proteomes" id="UP000239589">
    <property type="component" value="Unassembled WGS sequence"/>
</dbReference>
<proteinExistence type="predicted"/>
<protein>
    <submittedName>
        <fullName evidence="1">Uncharacterized protein</fullName>
    </submittedName>
</protein>
<organism evidence="1 2">
    <name type="scientific">Cuspidothrix issatschenkoi CHARLIE-1</name>
    <dbReference type="NCBI Taxonomy" id="2052836"/>
    <lineage>
        <taxon>Bacteria</taxon>
        <taxon>Bacillati</taxon>
        <taxon>Cyanobacteriota</taxon>
        <taxon>Cyanophyceae</taxon>
        <taxon>Nostocales</taxon>
        <taxon>Aphanizomenonaceae</taxon>
        <taxon>Cuspidothrix</taxon>
    </lineage>
</organism>
<evidence type="ECO:0000313" key="1">
    <source>
        <dbReference type="EMBL" id="PPJ62628.1"/>
    </source>
</evidence>
<reference evidence="1 2" key="1">
    <citation type="submission" date="2018-02" db="EMBL/GenBank/DDBJ databases">
        <title>Discovery of a pederin family compound in a non-symbiotic bloom-forming cyanobacterium.</title>
        <authorList>
            <person name="Kust A."/>
            <person name="Mares J."/>
            <person name="Jokela J."/>
            <person name="Urajova P."/>
            <person name="Hajek J."/>
            <person name="Saurav K."/>
            <person name="Voracova K."/>
            <person name="Fewer D.P."/>
            <person name="Haapaniemi E."/>
            <person name="Permi P."/>
            <person name="Rehakova K."/>
            <person name="Sivonen K."/>
            <person name="Hrouzek P."/>
        </authorList>
    </citation>
    <scope>NUCLEOTIDE SEQUENCE [LARGE SCALE GENOMIC DNA]</scope>
    <source>
        <strain evidence="1 2">CHARLIE-1</strain>
    </source>
</reference>
<gene>
    <name evidence="1" type="ORF">CUN59_14565</name>
</gene>
<evidence type="ECO:0000313" key="2">
    <source>
        <dbReference type="Proteomes" id="UP000239589"/>
    </source>
</evidence>